<protein>
    <submittedName>
        <fullName evidence="13">Cytochrome P450 2U1</fullName>
    </submittedName>
</protein>
<comment type="caution">
    <text evidence="13">The sequence shown here is derived from an EMBL/GenBank/DDBJ whole genome shotgun (WGS) entry which is preliminary data.</text>
</comment>
<dbReference type="GO" id="GO:0016712">
    <property type="term" value="F:oxidoreductase activity, acting on paired donors, with incorporation or reduction of molecular oxygen, reduced flavin or flavoprotein as one donor, and incorporation of one atom of oxygen"/>
    <property type="evidence" value="ECO:0007669"/>
    <property type="project" value="TreeGrafter"/>
</dbReference>
<keyword evidence="8" id="KW-0492">Microsome</keyword>
<dbReference type="GO" id="GO:0006805">
    <property type="term" value="P:xenobiotic metabolic process"/>
    <property type="evidence" value="ECO:0007669"/>
    <property type="project" value="TreeGrafter"/>
</dbReference>
<dbReference type="EMBL" id="BMAT01004447">
    <property type="protein sequence ID" value="GFR73471.1"/>
    <property type="molecule type" value="Genomic_DNA"/>
</dbReference>
<dbReference type="GO" id="GO:0006082">
    <property type="term" value="P:organic acid metabolic process"/>
    <property type="evidence" value="ECO:0007669"/>
    <property type="project" value="TreeGrafter"/>
</dbReference>
<dbReference type="Pfam" id="PF00067">
    <property type="entry name" value="p450"/>
    <property type="match status" value="1"/>
</dbReference>
<reference evidence="13 14" key="1">
    <citation type="journal article" date="2021" name="Elife">
        <title>Chloroplast acquisition without the gene transfer in kleptoplastic sea slugs, Plakobranchus ocellatus.</title>
        <authorList>
            <person name="Maeda T."/>
            <person name="Takahashi S."/>
            <person name="Yoshida T."/>
            <person name="Shimamura S."/>
            <person name="Takaki Y."/>
            <person name="Nagai Y."/>
            <person name="Toyoda A."/>
            <person name="Suzuki Y."/>
            <person name="Arimoto A."/>
            <person name="Ishii H."/>
            <person name="Satoh N."/>
            <person name="Nishiyama T."/>
            <person name="Hasebe M."/>
            <person name="Maruyama T."/>
            <person name="Minagawa J."/>
            <person name="Obokata J."/>
            <person name="Shigenobu S."/>
        </authorList>
    </citation>
    <scope>NUCLEOTIDE SEQUENCE [LARGE SCALE GENOMIC DNA]</scope>
</reference>
<evidence type="ECO:0000256" key="12">
    <source>
        <dbReference type="ARBA" id="ARBA00023136"/>
    </source>
</evidence>
<dbReference type="FunFam" id="1.10.630.10:FF:000238">
    <property type="entry name" value="Cytochrome P450 2A6"/>
    <property type="match status" value="1"/>
</dbReference>
<evidence type="ECO:0000256" key="11">
    <source>
        <dbReference type="ARBA" id="ARBA00023033"/>
    </source>
</evidence>
<dbReference type="PRINTS" id="PR00463">
    <property type="entry name" value="EP450I"/>
</dbReference>
<organism evidence="13 14">
    <name type="scientific">Elysia marginata</name>
    <dbReference type="NCBI Taxonomy" id="1093978"/>
    <lineage>
        <taxon>Eukaryota</taxon>
        <taxon>Metazoa</taxon>
        <taxon>Spiralia</taxon>
        <taxon>Lophotrochozoa</taxon>
        <taxon>Mollusca</taxon>
        <taxon>Gastropoda</taxon>
        <taxon>Heterobranchia</taxon>
        <taxon>Euthyneura</taxon>
        <taxon>Panpulmonata</taxon>
        <taxon>Sacoglossa</taxon>
        <taxon>Placobranchoidea</taxon>
        <taxon>Plakobranchidae</taxon>
        <taxon>Elysia</taxon>
    </lineage>
</organism>
<dbReference type="InterPro" id="IPR002401">
    <property type="entry name" value="Cyt_P450_E_grp-I"/>
</dbReference>
<evidence type="ECO:0000256" key="4">
    <source>
        <dbReference type="ARBA" id="ARBA00010617"/>
    </source>
</evidence>
<evidence type="ECO:0000313" key="13">
    <source>
        <dbReference type="EMBL" id="GFR73471.1"/>
    </source>
</evidence>
<sequence>MGEDSIFSLYFGPDLVVVLNGYDNVHHAFIKHAEIFNDRPASLAASAPGEEPNRGIIASSGKLWKQQRTVSLNILKAFGMGKNILASKVGEEVSAYLEALNEFRGQPADVGTLTRNAVANVICSIIVGTRFEYGDPYFTKFIVNLDTIMRANGSSAALSLFPWLRYLPIPGDLFNTRKLKESYRNIMDFFFFHYMNKMKSEESGDENDNFILAYLHAREKLIQQGQDTTLDDENLARVVFELFLAGTDTTSSFFTWFIVHMVHHPDIQAKIYAEILDVVGSERPPAMQDKSKLNLIVATIHETLRINFATLNVPHQCREDTVLKGYRIPAGTTIIPNTDSLHRCETTFKDPTEFRPERFLDSEGNLVAPPNQFMPFGIGKTTKKEFATFVISSLF</sequence>
<comment type="similarity">
    <text evidence="4">Belongs to the cytochrome P450 family.</text>
</comment>
<dbReference type="PANTHER" id="PTHR24300:SF375">
    <property type="entry name" value="CYTOCHROME P450 FAMILY"/>
    <property type="match status" value="1"/>
</dbReference>
<dbReference type="InterPro" id="IPR001128">
    <property type="entry name" value="Cyt_P450"/>
</dbReference>
<dbReference type="InterPro" id="IPR036396">
    <property type="entry name" value="Cyt_P450_sf"/>
</dbReference>
<evidence type="ECO:0000256" key="5">
    <source>
        <dbReference type="ARBA" id="ARBA00022617"/>
    </source>
</evidence>
<dbReference type="AlphaFoldDB" id="A0AAV4FKD0"/>
<evidence type="ECO:0000256" key="6">
    <source>
        <dbReference type="ARBA" id="ARBA00022723"/>
    </source>
</evidence>
<dbReference type="Proteomes" id="UP000762676">
    <property type="component" value="Unassembled WGS sequence"/>
</dbReference>
<dbReference type="PRINTS" id="PR00385">
    <property type="entry name" value="P450"/>
</dbReference>
<accession>A0AAV4FKD0</accession>
<comment type="cofactor">
    <cofactor evidence="1">
        <name>heme</name>
        <dbReference type="ChEBI" id="CHEBI:30413"/>
    </cofactor>
</comment>
<dbReference type="GO" id="GO:0020037">
    <property type="term" value="F:heme binding"/>
    <property type="evidence" value="ECO:0007669"/>
    <property type="project" value="InterPro"/>
</dbReference>
<keyword evidence="12" id="KW-0472">Membrane</keyword>
<keyword evidence="5" id="KW-0349">Heme</keyword>
<evidence type="ECO:0000256" key="10">
    <source>
        <dbReference type="ARBA" id="ARBA00023004"/>
    </source>
</evidence>
<dbReference type="GO" id="GO:0005789">
    <property type="term" value="C:endoplasmic reticulum membrane"/>
    <property type="evidence" value="ECO:0007669"/>
    <property type="project" value="UniProtKB-SubCell"/>
</dbReference>
<evidence type="ECO:0000256" key="1">
    <source>
        <dbReference type="ARBA" id="ARBA00001971"/>
    </source>
</evidence>
<dbReference type="GO" id="GO:0005506">
    <property type="term" value="F:iron ion binding"/>
    <property type="evidence" value="ECO:0007669"/>
    <property type="project" value="InterPro"/>
</dbReference>
<gene>
    <name evidence="13" type="ORF">ElyMa_002138700</name>
</gene>
<dbReference type="SUPFAM" id="SSF48264">
    <property type="entry name" value="Cytochrome P450"/>
    <property type="match status" value="1"/>
</dbReference>
<keyword evidence="10" id="KW-0408">Iron</keyword>
<dbReference type="PANTHER" id="PTHR24300">
    <property type="entry name" value="CYTOCHROME P450 508A4-RELATED"/>
    <property type="match status" value="1"/>
</dbReference>
<evidence type="ECO:0000256" key="2">
    <source>
        <dbReference type="ARBA" id="ARBA00004174"/>
    </source>
</evidence>
<proteinExistence type="inferred from homology"/>
<evidence type="ECO:0000313" key="14">
    <source>
        <dbReference type="Proteomes" id="UP000762676"/>
    </source>
</evidence>
<keyword evidence="9" id="KW-0560">Oxidoreductase</keyword>
<dbReference type="InterPro" id="IPR050182">
    <property type="entry name" value="Cytochrome_P450_fam2"/>
</dbReference>
<comment type="subcellular location">
    <subcellularLocation>
        <location evidence="3">Endoplasmic reticulum membrane</location>
        <topology evidence="3">Peripheral membrane protein</topology>
    </subcellularLocation>
    <subcellularLocation>
        <location evidence="2">Microsome membrane</location>
        <topology evidence="2">Peripheral membrane protein</topology>
    </subcellularLocation>
</comment>
<name>A0AAV4FKD0_9GAST</name>
<evidence type="ECO:0000256" key="8">
    <source>
        <dbReference type="ARBA" id="ARBA00022848"/>
    </source>
</evidence>
<dbReference type="Gene3D" id="1.10.630.10">
    <property type="entry name" value="Cytochrome P450"/>
    <property type="match status" value="1"/>
</dbReference>
<keyword evidence="11" id="KW-0503">Monooxygenase</keyword>
<keyword evidence="14" id="KW-1185">Reference proteome</keyword>
<keyword evidence="7" id="KW-0256">Endoplasmic reticulum</keyword>
<keyword evidence="6" id="KW-0479">Metal-binding</keyword>
<evidence type="ECO:0000256" key="3">
    <source>
        <dbReference type="ARBA" id="ARBA00004406"/>
    </source>
</evidence>
<evidence type="ECO:0000256" key="9">
    <source>
        <dbReference type="ARBA" id="ARBA00023002"/>
    </source>
</evidence>
<evidence type="ECO:0000256" key="7">
    <source>
        <dbReference type="ARBA" id="ARBA00022824"/>
    </source>
</evidence>